<dbReference type="SMART" id="SM00225">
    <property type="entry name" value="BTB"/>
    <property type="match status" value="1"/>
</dbReference>
<dbReference type="Pfam" id="PF00651">
    <property type="entry name" value="BTB"/>
    <property type="match status" value="1"/>
</dbReference>
<evidence type="ECO:0000256" key="7">
    <source>
        <dbReference type="PROSITE-ProRule" id="PRU00042"/>
    </source>
</evidence>
<dbReference type="Pfam" id="PF00096">
    <property type="entry name" value="zf-C2H2"/>
    <property type="match status" value="1"/>
</dbReference>
<dbReference type="PROSITE" id="PS50097">
    <property type="entry name" value="BTB"/>
    <property type="match status" value="1"/>
</dbReference>
<accession>A0A5N5SJ88</accession>
<proteinExistence type="predicted"/>
<feature type="region of interest" description="Disordered" evidence="8">
    <location>
        <begin position="481"/>
        <end position="509"/>
    </location>
</feature>
<name>A0A5N5SJ88_9CRUS</name>
<evidence type="ECO:0000256" key="1">
    <source>
        <dbReference type="ARBA" id="ARBA00004123"/>
    </source>
</evidence>
<evidence type="ECO:0000313" key="12">
    <source>
        <dbReference type="Proteomes" id="UP000326759"/>
    </source>
</evidence>
<feature type="domain" description="C2H2-type" evidence="10">
    <location>
        <begin position="566"/>
        <end position="593"/>
    </location>
</feature>
<evidence type="ECO:0000259" key="9">
    <source>
        <dbReference type="PROSITE" id="PS50097"/>
    </source>
</evidence>
<keyword evidence="4 7" id="KW-0863">Zinc-finger</keyword>
<evidence type="ECO:0000256" key="6">
    <source>
        <dbReference type="ARBA" id="ARBA00023242"/>
    </source>
</evidence>
<dbReference type="InterPro" id="IPR013087">
    <property type="entry name" value="Znf_C2H2_type"/>
</dbReference>
<evidence type="ECO:0000256" key="5">
    <source>
        <dbReference type="ARBA" id="ARBA00022833"/>
    </source>
</evidence>
<dbReference type="Gene3D" id="3.30.710.10">
    <property type="entry name" value="Potassium Channel Kv1.1, Chain A"/>
    <property type="match status" value="1"/>
</dbReference>
<dbReference type="PROSITE" id="PS50157">
    <property type="entry name" value="ZINC_FINGER_C2H2_2"/>
    <property type="match status" value="2"/>
</dbReference>
<keyword evidence="3" id="KW-0677">Repeat</keyword>
<dbReference type="SMART" id="SM00355">
    <property type="entry name" value="ZnF_C2H2"/>
    <property type="match status" value="4"/>
</dbReference>
<dbReference type="SUPFAM" id="SSF54695">
    <property type="entry name" value="POZ domain"/>
    <property type="match status" value="1"/>
</dbReference>
<dbReference type="OrthoDB" id="2687452at2759"/>
<feature type="region of interest" description="Disordered" evidence="8">
    <location>
        <begin position="643"/>
        <end position="670"/>
    </location>
</feature>
<dbReference type="GO" id="GO:0008270">
    <property type="term" value="F:zinc ion binding"/>
    <property type="evidence" value="ECO:0007669"/>
    <property type="project" value="UniProtKB-KW"/>
</dbReference>
<evidence type="ECO:0000313" key="11">
    <source>
        <dbReference type="EMBL" id="KAB7494124.1"/>
    </source>
</evidence>
<dbReference type="PANTHER" id="PTHR24394">
    <property type="entry name" value="ZINC FINGER PROTEIN"/>
    <property type="match status" value="1"/>
</dbReference>
<evidence type="ECO:0000256" key="2">
    <source>
        <dbReference type="ARBA" id="ARBA00022723"/>
    </source>
</evidence>
<comment type="caution">
    <text evidence="11">The sequence shown here is derived from an EMBL/GenBank/DDBJ whole genome shotgun (WGS) entry which is preliminary data.</text>
</comment>
<evidence type="ECO:0000256" key="3">
    <source>
        <dbReference type="ARBA" id="ARBA00022737"/>
    </source>
</evidence>
<feature type="compositionally biased region" description="Low complexity" evidence="8">
    <location>
        <begin position="643"/>
        <end position="659"/>
    </location>
</feature>
<evidence type="ECO:0000259" key="10">
    <source>
        <dbReference type="PROSITE" id="PS50157"/>
    </source>
</evidence>
<dbReference type="Gene3D" id="3.30.160.60">
    <property type="entry name" value="Classic Zinc Finger"/>
    <property type="match status" value="2"/>
</dbReference>
<comment type="subcellular location">
    <subcellularLocation>
        <location evidence="1">Nucleus</location>
    </subcellularLocation>
</comment>
<keyword evidence="6" id="KW-0539">Nucleus</keyword>
<feature type="compositionally biased region" description="Polar residues" evidence="8">
    <location>
        <begin position="436"/>
        <end position="445"/>
    </location>
</feature>
<dbReference type="Proteomes" id="UP000326759">
    <property type="component" value="Unassembled WGS sequence"/>
</dbReference>
<dbReference type="SUPFAM" id="SSF57667">
    <property type="entry name" value="beta-beta-alpha zinc fingers"/>
    <property type="match status" value="2"/>
</dbReference>
<organism evidence="11 12">
    <name type="scientific">Armadillidium nasatum</name>
    <dbReference type="NCBI Taxonomy" id="96803"/>
    <lineage>
        <taxon>Eukaryota</taxon>
        <taxon>Metazoa</taxon>
        <taxon>Ecdysozoa</taxon>
        <taxon>Arthropoda</taxon>
        <taxon>Crustacea</taxon>
        <taxon>Multicrustacea</taxon>
        <taxon>Malacostraca</taxon>
        <taxon>Eumalacostraca</taxon>
        <taxon>Peracarida</taxon>
        <taxon>Isopoda</taxon>
        <taxon>Oniscidea</taxon>
        <taxon>Crinocheta</taxon>
        <taxon>Armadillidiidae</taxon>
        <taxon>Armadillidium</taxon>
    </lineage>
</organism>
<dbReference type="InterPro" id="IPR011333">
    <property type="entry name" value="SKP1/BTB/POZ_sf"/>
</dbReference>
<sequence>MNVASTDILSLQWLEHQNIFSQAIFELRNKSSFTDATLACEGKFYPVHKFVLSTCSEYFNAIFEWTPCVNPVVVINNISTHHLESLLSFMYRGETSVQECHIQDVMKAAECLHIKGLSLRPEDLNFAKNKIKNTDLEEPKKKRRKSENVKKTFLKPQVQSDCFYGNQVASPIHSAISSSRPTPTPPPTPIHHSSPHHTPQVHSPLHAASPHALSSTPSPVSQNQFQNASPQMASPKPHVMSSAHFSNNNNNNNNNINLNQQARNIIHLKDALPTNQMQNMPLQHQQQIESYITTQPRSQFPVVKDGQTNLVYSSLPNAISSSIAQSDLIPTSHESQLYRKFSSNMTSKLQQSISHENVPGVLPLLPQMPVEQKIMSIGEELNLGPVKEIEMSTEAEGTVGLPEMLEDLVGMRSMYDAKVETYNEEAKPSPLDKFSHGQTMESSANVAHYEQEKRVKVYSNNGTSMRKRDSSDTIDITQNIFSSKSSSSNSSTAMSGPSPSNPSVEEKKEATGSFVCDTCNRVYKKRDSLTRHMRTHSEYPYLCTVCHHKCKLYKDYIQHRKTHANKRCDQCDFVTIRTDALRRHKATHSEDKSHKCPYIDCAFTTFKADLLASHVQSHHYNNSENNTATSFLSNALAVPTTPTSSASVSGVSSTAMASSDPSINPEVSTVTLPPSSSMVACSATPPSSISTIAVTTIQSEYPVQNFNNE</sequence>
<feature type="region of interest" description="Disordered" evidence="8">
    <location>
        <begin position="423"/>
        <end position="453"/>
    </location>
</feature>
<keyword evidence="2" id="KW-0479">Metal-binding</keyword>
<reference evidence="11 12" key="1">
    <citation type="journal article" date="2019" name="PLoS Biol.">
        <title>Sex chromosomes control vertical transmission of feminizing Wolbachia symbionts in an isopod.</title>
        <authorList>
            <person name="Becking T."/>
            <person name="Chebbi M.A."/>
            <person name="Giraud I."/>
            <person name="Moumen B."/>
            <person name="Laverre T."/>
            <person name="Caubet Y."/>
            <person name="Peccoud J."/>
            <person name="Gilbert C."/>
            <person name="Cordaux R."/>
        </authorList>
    </citation>
    <scope>NUCLEOTIDE SEQUENCE [LARGE SCALE GENOMIC DNA]</scope>
    <source>
        <strain evidence="11">ANa2</strain>
        <tissue evidence="11">Whole body excluding digestive tract and cuticle</tissue>
    </source>
</reference>
<feature type="compositionally biased region" description="Low complexity" evidence="8">
    <location>
        <begin position="482"/>
        <end position="498"/>
    </location>
</feature>
<dbReference type="GO" id="GO:0000981">
    <property type="term" value="F:DNA-binding transcription factor activity, RNA polymerase II-specific"/>
    <property type="evidence" value="ECO:0007669"/>
    <property type="project" value="TreeGrafter"/>
</dbReference>
<dbReference type="InterPro" id="IPR036236">
    <property type="entry name" value="Znf_C2H2_sf"/>
</dbReference>
<dbReference type="PANTHER" id="PTHR24394:SF29">
    <property type="entry name" value="MYONEURIN"/>
    <property type="match status" value="1"/>
</dbReference>
<dbReference type="EMBL" id="SEYY01024436">
    <property type="protein sequence ID" value="KAB7494124.1"/>
    <property type="molecule type" value="Genomic_DNA"/>
</dbReference>
<dbReference type="GO" id="GO:0005634">
    <property type="term" value="C:nucleus"/>
    <property type="evidence" value="ECO:0007669"/>
    <property type="project" value="UniProtKB-SubCell"/>
</dbReference>
<feature type="region of interest" description="Disordered" evidence="8">
    <location>
        <begin position="174"/>
        <end position="256"/>
    </location>
</feature>
<feature type="compositionally biased region" description="Low complexity" evidence="8">
    <location>
        <begin position="247"/>
        <end position="256"/>
    </location>
</feature>
<protein>
    <submittedName>
        <fullName evidence="11">Longitudinals lacking protein-like</fullName>
    </submittedName>
</protein>
<dbReference type="AlphaFoldDB" id="A0A5N5SJ88"/>
<feature type="domain" description="BTB" evidence="9">
    <location>
        <begin position="34"/>
        <end position="99"/>
    </location>
</feature>
<keyword evidence="12" id="KW-1185">Reference proteome</keyword>
<dbReference type="CDD" id="cd18315">
    <property type="entry name" value="BTB_POZ_BAB-like"/>
    <property type="match status" value="1"/>
</dbReference>
<evidence type="ECO:0000256" key="8">
    <source>
        <dbReference type="SAM" id="MobiDB-lite"/>
    </source>
</evidence>
<evidence type="ECO:0000256" key="4">
    <source>
        <dbReference type="ARBA" id="ARBA00022771"/>
    </source>
</evidence>
<gene>
    <name evidence="11" type="primary">lolal_9</name>
    <name evidence="11" type="ORF">Anas_08876</name>
</gene>
<dbReference type="InterPro" id="IPR000210">
    <property type="entry name" value="BTB/POZ_dom"/>
</dbReference>
<keyword evidence="5" id="KW-0862">Zinc</keyword>
<dbReference type="PROSITE" id="PS00028">
    <property type="entry name" value="ZINC_FINGER_C2H2_1"/>
    <property type="match status" value="2"/>
</dbReference>
<feature type="compositionally biased region" description="Polar residues" evidence="8">
    <location>
        <begin position="660"/>
        <end position="670"/>
    </location>
</feature>
<feature type="domain" description="C2H2-type" evidence="10">
    <location>
        <begin position="514"/>
        <end position="537"/>
    </location>
</feature>
<feature type="compositionally biased region" description="Polar residues" evidence="8">
    <location>
        <begin position="212"/>
        <end position="232"/>
    </location>
</feature>